<evidence type="ECO:0000313" key="2">
    <source>
        <dbReference type="Proteomes" id="UP000242792"/>
    </source>
</evidence>
<dbReference type="KEGG" id="cke:B5M06_12815"/>
<organism evidence="1 2">
    <name type="scientific">Comamonas kerstersii</name>
    <dbReference type="NCBI Taxonomy" id="225992"/>
    <lineage>
        <taxon>Bacteria</taxon>
        <taxon>Pseudomonadati</taxon>
        <taxon>Pseudomonadota</taxon>
        <taxon>Betaproteobacteria</taxon>
        <taxon>Burkholderiales</taxon>
        <taxon>Comamonadaceae</taxon>
        <taxon>Comamonas</taxon>
    </lineage>
</organism>
<evidence type="ECO:0000313" key="1">
    <source>
        <dbReference type="EMBL" id="AQZ98994.1"/>
    </source>
</evidence>
<accession>A0A1V3TGQ6</accession>
<gene>
    <name evidence="1" type="ORF">B5M06_12815</name>
</gene>
<dbReference type="EMBL" id="CP020121">
    <property type="protein sequence ID" value="AQZ98994.1"/>
    <property type="molecule type" value="Genomic_DNA"/>
</dbReference>
<reference evidence="1 2" key="1">
    <citation type="submission" date="2017-03" db="EMBL/GenBank/DDBJ databases">
        <title>Rapid Whole Genome Sequencing of Comamonas kerstersii Causing Continuous ambulatory Peritoneal Dialysis-Associated Peritonitis.</title>
        <authorList>
            <person name="Zheng B."/>
        </authorList>
    </citation>
    <scope>NUCLEOTIDE SEQUENCE [LARGE SCALE GENOMIC DNA]</scope>
    <source>
        <strain evidence="1 2">8943</strain>
    </source>
</reference>
<protein>
    <submittedName>
        <fullName evidence="1">Uncharacterized protein</fullName>
    </submittedName>
</protein>
<dbReference type="OrthoDB" id="8374021at2"/>
<proteinExistence type="predicted"/>
<dbReference type="Proteomes" id="UP000242792">
    <property type="component" value="Chromosome"/>
</dbReference>
<accession>A0A1V0BGM4</accession>
<dbReference type="AlphaFoldDB" id="A0A1V3TGQ6"/>
<sequence>MMNCKQYIFHITSGQSEEAGAIDRFWAAQHRLICHRCRSFTRNDQQLSTILKDYRENILDPDKSVKR</sequence>
<name>A0A1V3TGQ6_9BURK</name>